<evidence type="ECO:0000256" key="1">
    <source>
        <dbReference type="SAM" id="Phobius"/>
    </source>
</evidence>
<sequence>MKKKNIGIATRQGIMVLIRFSCCDSFRHPRARLGSGAHSITAAAAAAAAIESLTYKEQPEYLTTLSFSNVEIRFRIIRFYVSLFFLVAMVSISLTLRRSHARKEGEYAAQQKSVLNRMCDWQSPSRHNIGPRDEDGHGNVRIPAPIKYPIQYCATRRLSSQSTATRIPLTSDFKSRV</sequence>
<keyword evidence="1" id="KW-0472">Membrane</keyword>
<name>A0ABR0A213_9CRUS</name>
<keyword evidence="1" id="KW-1133">Transmembrane helix</keyword>
<gene>
    <name evidence="2" type="ORF">OUZ56_001228</name>
</gene>
<dbReference type="EMBL" id="JAOYFB010000036">
    <property type="protein sequence ID" value="KAK4019202.1"/>
    <property type="molecule type" value="Genomic_DNA"/>
</dbReference>
<proteinExistence type="predicted"/>
<evidence type="ECO:0000313" key="3">
    <source>
        <dbReference type="Proteomes" id="UP001234178"/>
    </source>
</evidence>
<keyword evidence="1" id="KW-0812">Transmembrane</keyword>
<feature type="transmembrane region" description="Helical" evidence="1">
    <location>
        <begin position="75"/>
        <end position="96"/>
    </location>
</feature>
<evidence type="ECO:0000313" key="2">
    <source>
        <dbReference type="EMBL" id="KAK4019202.1"/>
    </source>
</evidence>
<comment type="caution">
    <text evidence="2">The sequence shown here is derived from an EMBL/GenBank/DDBJ whole genome shotgun (WGS) entry which is preliminary data.</text>
</comment>
<reference evidence="2 3" key="1">
    <citation type="journal article" date="2023" name="Nucleic Acids Res.">
        <title>The hologenome of Daphnia magna reveals possible DNA methylation and microbiome-mediated evolution of the host genome.</title>
        <authorList>
            <person name="Chaturvedi A."/>
            <person name="Li X."/>
            <person name="Dhandapani V."/>
            <person name="Marshall H."/>
            <person name="Kissane S."/>
            <person name="Cuenca-Cambronero M."/>
            <person name="Asole G."/>
            <person name="Calvet F."/>
            <person name="Ruiz-Romero M."/>
            <person name="Marangio P."/>
            <person name="Guigo R."/>
            <person name="Rago D."/>
            <person name="Mirbahai L."/>
            <person name="Eastwood N."/>
            <person name="Colbourne J.K."/>
            <person name="Zhou J."/>
            <person name="Mallon E."/>
            <person name="Orsini L."/>
        </authorList>
    </citation>
    <scope>NUCLEOTIDE SEQUENCE [LARGE SCALE GENOMIC DNA]</scope>
    <source>
        <strain evidence="2">LRV0_1</strain>
    </source>
</reference>
<dbReference type="Proteomes" id="UP001234178">
    <property type="component" value="Unassembled WGS sequence"/>
</dbReference>
<keyword evidence="3" id="KW-1185">Reference proteome</keyword>
<protein>
    <submittedName>
        <fullName evidence="2">Uncharacterized protein</fullName>
    </submittedName>
</protein>
<accession>A0ABR0A213</accession>
<organism evidence="2 3">
    <name type="scientific">Daphnia magna</name>
    <dbReference type="NCBI Taxonomy" id="35525"/>
    <lineage>
        <taxon>Eukaryota</taxon>
        <taxon>Metazoa</taxon>
        <taxon>Ecdysozoa</taxon>
        <taxon>Arthropoda</taxon>
        <taxon>Crustacea</taxon>
        <taxon>Branchiopoda</taxon>
        <taxon>Diplostraca</taxon>
        <taxon>Cladocera</taxon>
        <taxon>Anomopoda</taxon>
        <taxon>Daphniidae</taxon>
        <taxon>Daphnia</taxon>
    </lineage>
</organism>